<dbReference type="AlphaFoldDB" id="A0A1X7L613"/>
<dbReference type="SUPFAM" id="SSF49899">
    <property type="entry name" value="Concanavalin A-like lectins/glucanases"/>
    <property type="match status" value="1"/>
</dbReference>
<dbReference type="EMBL" id="FXAZ01000004">
    <property type="protein sequence ID" value="SMG49286.1"/>
    <property type="molecule type" value="Genomic_DNA"/>
</dbReference>
<dbReference type="Gene3D" id="3.60.21.10">
    <property type="match status" value="1"/>
</dbReference>
<dbReference type="PANTHER" id="PTHR43143">
    <property type="entry name" value="METALLOPHOSPHOESTERASE, CALCINEURIN SUPERFAMILY"/>
    <property type="match status" value="1"/>
</dbReference>
<reference evidence="2 3" key="1">
    <citation type="submission" date="2017-04" db="EMBL/GenBank/DDBJ databases">
        <authorList>
            <person name="Afonso C.L."/>
            <person name="Miller P.J."/>
            <person name="Scott M.A."/>
            <person name="Spackman E."/>
            <person name="Goraichik I."/>
            <person name="Dimitrov K.M."/>
            <person name="Suarez D.L."/>
            <person name="Swayne D.E."/>
        </authorList>
    </citation>
    <scope>NUCLEOTIDE SEQUENCE [LARGE SCALE GENOMIC DNA]</scope>
    <source>
        <strain evidence="2 3">11</strain>
    </source>
</reference>
<organism evidence="2 3">
    <name type="scientific">Paenibacillus aquistagni</name>
    <dbReference type="NCBI Taxonomy" id="1852522"/>
    <lineage>
        <taxon>Bacteria</taxon>
        <taxon>Bacillati</taxon>
        <taxon>Bacillota</taxon>
        <taxon>Bacilli</taxon>
        <taxon>Bacillales</taxon>
        <taxon>Paenibacillaceae</taxon>
        <taxon>Paenibacillus</taxon>
    </lineage>
</organism>
<sequence length="587" mass="66769">MRPAMSPKRQEAGSQHDVGTVQAAAHWRFCSDHVLDGALEAGEGRIADLSGNGNHLEWVQVLGGRDVHQEAGTSPCLTWVHDQEHGEVLNMLNDESAAARGYFRTLASAPINQHTFEHGYTIEAIVKLPVPFDEEQHSWMGVLTRQGAGAELGRQGERELLATLSVSNCMEYQWVHHPYAAMSSATSWSRYLKDEEWHHVVIVNDTNETLLYVNGICDFACLQQDLKGIAAVPGKGWNIGASEWKGELDSLFSGRLSEIRITDRALSSTQWLTSMKPLRRLEGTNEGEVTRRSSDQYYFAFIPDPQKLVYLNPHMFNAQIEWVKQKHEELNIAMTALLGDVVDHSDAKDEWERASLAIAKLDQANTPYVMTAGNHDYDEADTYLGYFGPARFIDKAYVQGHSPSCYSSYSIMEAGSYTYLWLMADMKHLHTDLAWLRDVLNQHRALPTILISHDILYKREQPSSKSLVQSELGSVIWEELIAPYKQVFMTVNGHYDGSGYQVRANPDGHDVIQLLVNYQDSYRGGNGWLRLAEMDEEHQCIRFCTYSPWVERLALTEELEYPDYRFLIGEDHRFTIPMNFKERFNLL</sequence>
<dbReference type="STRING" id="1852522.SAMN06295960_3032"/>
<evidence type="ECO:0000313" key="3">
    <source>
        <dbReference type="Proteomes" id="UP000193834"/>
    </source>
</evidence>
<dbReference type="Gene3D" id="2.60.120.200">
    <property type="match status" value="1"/>
</dbReference>
<dbReference type="InterPro" id="IPR029052">
    <property type="entry name" value="Metallo-depent_PP-like"/>
</dbReference>
<evidence type="ECO:0000313" key="2">
    <source>
        <dbReference type="EMBL" id="SMG49286.1"/>
    </source>
</evidence>
<feature type="domain" description="Calcineurin-like phosphoesterase" evidence="1">
    <location>
        <begin position="299"/>
        <end position="466"/>
    </location>
</feature>
<accession>A0A1X7L613</accession>
<dbReference type="Pfam" id="PF00149">
    <property type="entry name" value="Metallophos"/>
    <property type="match status" value="1"/>
</dbReference>
<name>A0A1X7L613_9BACL</name>
<keyword evidence="3" id="KW-1185">Reference proteome</keyword>
<dbReference type="InterPro" id="IPR013320">
    <property type="entry name" value="ConA-like_dom_sf"/>
</dbReference>
<dbReference type="PANTHER" id="PTHR43143:SF5">
    <property type="entry name" value="SECRETED PROTEIN"/>
    <property type="match status" value="1"/>
</dbReference>
<dbReference type="Pfam" id="PF13385">
    <property type="entry name" value="Laminin_G_3"/>
    <property type="match status" value="1"/>
</dbReference>
<dbReference type="Proteomes" id="UP000193834">
    <property type="component" value="Unassembled WGS sequence"/>
</dbReference>
<proteinExistence type="predicted"/>
<gene>
    <name evidence="2" type="ORF">SAMN06295960_3032</name>
</gene>
<dbReference type="InterPro" id="IPR004843">
    <property type="entry name" value="Calcineurin-like_PHP"/>
</dbReference>
<dbReference type="InterPro" id="IPR051918">
    <property type="entry name" value="STPP_CPPED1"/>
</dbReference>
<dbReference type="SUPFAM" id="SSF56300">
    <property type="entry name" value="Metallo-dependent phosphatases"/>
    <property type="match status" value="1"/>
</dbReference>
<dbReference type="RefSeq" id="WP_244903419.1">
    <property type="nucleotide sequence ID" value="NZ_FXAZ01000004.1"/>
</dbReference>
<protein>
    <submittedName>
        <fullName evidence="2">Calcineurin-like phosphoesterase</fullName>
    </submittedName>
</protein>
<dbReference type="GO" id="GO:0016787">
    <property type="term" value="F:hydrolase activity"/>
    <property type="evidence" value="ECO:0007669"/>
    <property type="project" value="InterPro"/>
</dbReference>
<evidence type="ECO:0000259" key="1">
    <source>
        <dbReference type="Pfam" id="PF00149"/>
    </source>
</evidence>